<dbReference type="OrthoDB" id="9791261at2"/>
<accession>A0A1I1E5B2</accession>
<sequence length="417" mass="48070">MRRYLVLLFLLFFLKNNLSAQQQLTVTQCEELLQKNNLYLLAEQYNIDASKAALIQAKIWEQPYFSGEINAINPADNRYFDAGKNGQKSFAIQQLIYLGGKKRNEVAFAKSNIILSELQYEQLLRSLKFQLAQSFYTIYYDQIKANSIRTQINSIDSLTKAYETQVSKGNIPLKDLVRLQSLSISLKNELMEIDKNILQEQQNLRLLTSAESPIIPIISDTNNMATLLNKPMPNVSNIEQLAVEKNTDYLYYQKVAESNELMLKWQKSMAVPDLNIGAAYDQRGGAFNNQVGLTFGIPLPLWNQNKGNIQAAKVQVMQSKTLKEQKLQELKYGIQTSYEILQQQRNLYHQFSVNVTQNMQKVYEGFLYNFHKKNVSLIEFTDFMESYNQTIVSFNEMKKNIVVSGENINFLANEKIF</sequence>
<feature type="chain" id="PRO_5011669707" evidence="1">
    <location>
        <begin position="21"/>
        <end position="417"/>
    </location>
</feature>
<reference evidence="2 3" key="1">
    <citation type="submission" date="2016-10" db="EMBL/GenBank/DDBJ databases">
        <authorList>
            <person name="de Groot N.N."/>
        </authorList>
    </citation>
    <scope>NUCLEOTIDE SEQUENCE [LARGE SCALE GENOMIC DNA]</scope>
    <source>
        <strain evidence="2 3">DSM 6793</strain>
    </source>
</reference>
<dbReference type="Proteomes" id="UP000199514">
    <property type="component" value="Unassembled WGS sequence"/>
</dbReference>
<dbReference type="EMBL" id="FOLE01000001">
    <property type="protein sequence ID" value="SFB81856.1"/>
    <property type="molecule type" value="Genomic_DNA"/>
</dbReference>
<feature type="signal peptide" evidence="1">
    <location>
        <begin position="1"/>
        <end position="20"/>
    </location>
</feature>
<gene>
    <name evidence="2" type="ORF">SAMN05421780_101615</name>
</gene>
<dbReference type="Gene3D" id="1.20.1600.10">
    <property type="entry name" value="Outer membrane efflux proteins (OEP)"/>
    <property type="match status" value="1"/>
</dbReference>
<evidence type="ECO:0000313" key="3">
    <source>
        <dbReference type="Proteomes" id="UP000199514"/>
    </source>
</evidence>
<dbReference type="AlphaFoldDB" id="A0A1I1E5B2"/>
<protein>
    <submittedName>
        <fullName evidence="2">Outer membrane protein, cobalt-zinc-cadmium efflux system</fullName>
    </submittedName>
</protein>
<evidence type="ECO:0000256" key="1">
    <source>
        <dbReference type="SAM" id="SignalP"/>
    </source>
</evidence>
<name>A0A1I1E5B2_9BACT</name>
<dbReference type="SUPFAM" id="SSF56954">
    <property type="entry name" value="Outer membrane efflux proteins (OEP)"/>
    <property type="match status" value="1"/>
</dbReference>
<evidence type="ECO:0000313" key="2">
    <source>
        <dbReference type="EMBL" id="SFB81856.1"/>
    </source>
</evidence>
<keyword evidence="3" id="KW-1185">Reference proteome</keyword>
<dbReference type="InterPro" id="IPR010131">
    <property type="entry name" value="MdtP/NodT-like"/>
</dbReference>
<dbReference type="PANTHER" id="PTHR30203">
    <property type="entry name" value="OUTER MEMBRANE CATION EFFLUX PROTEIN"/>
    <property type="match status" value="1"/>
</dbReference>
<dbReference type="GO" id="GO:0015562">
    <property type="term" value="F:efflux transmembrane transporter activity"/>
    <property type="evidence" value="ECO:0007669"/>
    <property type="project" value="InterPro"/>
</dbReference>
<dbReference type="PANTHER" id="PTHR30203:SF23">
    <property type="entry name" value="OUTER MEMBRANE EFFLUX PROTEIN"/>
    <property type="match status" value="1"/>
</dbReference>
<proteinExistence type="predicted"/>
<organism evidence="2 3">
    <name type="scientific">Flexibacter flexilis DSM 6793</name>
    <dbReference type="NCBI Taxonomy" id="927664"/>
    <lineage>
        <taxon>Bacteria</taxon>
        <taxon>Pseudomonadati</taxon>
        <taxon>Bacteroidota</taxon>
        <taxon>Cytophagia</taxon>
        <taxon>Cytophagales</taxon>
        <taxon>Flexibacteraceae</taxon>
        <taxon>Flexibacter</taxon>
    </lineage>
</organism>
<keyword evidence="1" id="KW-0732">Signal</keyword>
<dbReference type="STRING" id="927664.SAMN05421780_101615"/>